<dbReference type="OrthoDB" id="1932497at2759"/>
<dbReference type="KEGG" id="nnu:104609715"/>
<dbReference type="Proteomes" id="UP000189703">
    <property type="component" value="Unplaced"/>
</dbReference>
<dbReference type="AlphaFoldDB" id="A0A1U8B0Y6"/>
<sequence length="271" mass="30415">MFSSFICGSFHHQREEEEDDGSYVVPSSTPKKAIRSSSFCKRNKKNKNPYSTRGLDKFSTLLADLQARRQKIYAQMGSQDMTSVRFVYSNTNGNWVPIVVKMKDPKQEKPKVVGGEDSPLTQKSEALVVSSLPDKPSAASDDVCVQTPEQLAEATTKKCSSSWSIDKWSRPSQYLPMVIILILLCLVMFGRSFAIICTSLLWYLVPTATNDRDWNLMRRSFKKKEYVRRLSENKIMNSGGLSSPTTPRANNLGSGATRESPPRKHRTGKGC</sequence>
<keyword evidence="2" id="KW-0472">Membrane</keyword>
<organism evidence="3 4">
    <name type="scientific">Nelumbo nucifera</name>
    <name type="common">Sacred lotus</name>
    <dbReference type="NCBI Taxonomy" id="4432"/>
    <lineage>
        <taxon>Eukaryota</taxon>
        <taxon>Viridiplantae</taxon>
        <taxon>Streptophyta</taxon>
        <taxon>Embryophyta</taxon>
        <taxon>Tracheophyta</taxon>
        <taxon>Spermatophyta</taxon>
        <taxon>Magnoliopsida</taxon>
        <taxon>Proteales</taxon>
        <taxon>Nelumbonaceae</taxon>
        <taxon>Nelumbo</taxon>
    </lineage>
</organism>
<feature type="transmembrane region" description="Helical" evidence="2">
    <location>
        <begin position="174"/>
        <end position="205"/>
    </location>
</feature>
<gene>
    <name evidence="4" type="primary">LOC104609715</name>
</gene>
<feature type="compositionally biased region" description="Polar residues" evidence="1">
    <location>
        <begin position="236"/>
        <end position="254"/>
    </location>
</feature>
<dbReference type="PANTHER" id="PTHR35275:SF1">
    <property type="entry name" value="OS07G0585900 PROTEIN"/>
    <property type="match status" value="1"/>
</dbReference>
<dbReference type="RefSeq" id="XP_010274388.1">
    <property type="nucleotide sequence ID" value="XM_010276086.2"/>
</dbReference>
<keyword evidence="2" id="KW-0812">Transmembrane</keyword>
<reference evidence="4" key="1">
    <citation type="submission" date="2025-08" db="UniProtKB">
        <authorList>
            <consortium name="RefSeq"/>
        </authorList>
    </citation>
    <scope>IDENTIFICATION</scope>
</reference>
<dbReference type="eggNOG" id="ENOG502RZXM">
    <property type="taxonomic scope" value="Eukaryota"/>
</dbReference>
<keyword evidence="3" id="KW-1185">Reference proteome</keyword>
<evidence type="ECO:0000256" key="1">
    <source>
        <dbReference type="SAM" id="MobiDB-lite"/>
    </source>
</evidence>
<dbReference type="OMA" id="KHATPLD"/>
<dbReference type="GeneID" id="104609715"/>
<keyword evidence="2" id="KW-1133">Transmembrane helix</keyword>
<dbReference type="InterPro" id="IPR045880">
    <property type="entry name" value="ZCF37"/>
</dbReference>
<evidence type="ECO:0000313" key="4">
    <source>
        <dbReference type="RefSeq" id="XP_010274388.1"/>
    </source>
</evidence>
<dbReference type="PANTHER" id="PTHR35275">
    <property type="entry name" value="ZCF37"/>
    <property type="match status" value="1"/>
</dbReference>
<feature type="region of interest" description="Disordered" evidence="1">
    <location>
        <begin position="236"/>
        <end position="271"/>
    </location>
</feature>
<evidence type="ECO:0000313" key="3">
    <source>
        <dbReference type="Proteomes" id="UP000189703"/>
    </source>
</evidence>
<evidence type="ECO:0000256" key="2">
    <source>
        <dbReference type="SAM" id="Phobius"/>
    </source>
</evidence>
<accession>A0A1U8B0Y6</accession>
<dbReference type="FunCoup" id="A0A1U8B0Y6">
    <property type="interactions" value="176"/>
</dbReference>
<proteinExistence type="predicted"/>
<name>A0A1U8B0Y6_NELNU</name>
<protein>
    <submittedName>
        <fullName evidence="4">Uncharacterized protein LOC104609715</fullName>
    </submittedName>
</protein>